<accession>A0ACA9N325</accession>
<protein>
    <submittedName>
        <fullName evidence="1">10745_t:CDS:1</fullName>
    </submittedName>
</protein>
<organism evidence="1 2">
    <name type="scientific">Scutellospora calospora</name>
    <dbReference type="NCBI Taxonomy" id="85575"/>
    <lineage>
        <taxon>Eukaryota</taxon>
        <taxon>Fungi</taxon>
        <taxon>Fungi incertae sedis</taxon>
        <taxon>Mucoromycota</taxon>
        <taxon>Glomeromycotina</taxon>
        <taxon>Glomeromycetes</taxon>
        <taxon>Diversisporales</taxon>
        <taxon>Gigasporaceae</taxon>
        <taxon>Scutellospora</taxon>
    </lineage>
</organism>
<comment type="caution">
    <text evidence="1">The sequence shown here is derived from an EMBL/GenBank/DDBJ whole genome shotgun (WGS) entry which is preliminary data.</text>
</comment>
<reference evidence="1" key="1">
    <citation type="submission" date="2021-06" db="EMBL/GenBank/DDBJ databases">
        <authorList>
            <person name="Kallberg Y."/>
            <person name="Tangrot J."/>
            <person name="Rosling A."/>
        </authorList>
    </citation>
    <scope>NUCLEOTIDE SEQUENCE</scope>
    <source>
        <strain evidence="1">AU212A</strain>
    </source>
</reference>
<sequence>SLVRAVAASGVGGKDGVCLSLSKSTYCARTDGDETNREPSGSPEGGEGEEQPKPPKVGDGNFYSLRYEATSLPRIDAGMPQAGAEGWRHTVVLSETNRSLHSSANVTTYEVCLQIHSSWHDIAYQPNPAELSNRVCQRSQLMCLAYDKARSTIRTRIALSYDCARLFLGSSMMSNATYPDVHASRPCLLPMPRVHASRPCLSPMPLAHASSAFPAVECLSLGQNTRMERTTAKHCAASNAQSDETSRHKHRRYTSIALHHEQPTPRLEDMLFEASSPNFCATIGVPFVVDEGGRRQNAHGSLAEPKAERGAMVRVR</sequence>
<proteinExistence type="predicted"/>
<feature type="non-terminal residue" evidence="1">
    <location>
        <position position="1"/>
    </location>
</feature>
<keyword evidence="2" id="KW-1185">Reference proteome</keyword>
<name>A0ACA9N325_9GLOM</name>
<evidence type="ECO:0000313" key="2">
    <source>
        <dbReference type="Proteomes" id="UP000789860"/>
    </source>
</evidence>
<gene>
    <name evidence="1" type="ORF">SCALOS_LOCUS7931</name>
</gene>
<evidence type="ECO:0000313" key="1">
    <source>
        <dbReference type="EMBL" id="CAG8629924.1"/>
    </source>
</evidence>
<dbReference type="EMBL" id="CAJVPM010019453">
    <property type="protein sequence ID" value="CAG8629924.1"/>
    <property type="molecule type" value="Genomic_DNA"/>
</dbReference>
<dbReference type="Proteomes" id="UP000789860">
    <property type="component" value="Unassembled WGS sequence"/>
</dbReference>